<name>A0ABR3NYU8_9TELE</name>
<keyword evidence="2" id="KW-0472">Membrane</keyword>
<protein>
    <submittedName>
        <fullName evidence="3">Uncharacterized protein</fullName>
    </submittedName>
</protein>
<evidence type="ECO:0000256" key="2">
    <source>
        <dbReference type="SAM" id="Phobius"/>
    </source>
</evidence>
<dbReference type="PANTHER" id="PTHR37996">
    <property type="entry name" value="B- AND T-LYMPHOCYTE ATTENUATOR"/>
    <property type="match status" value="1"/>
</dbReference>
<dbReference type="EMBL" id="JAYMGO010000001">
    <property type="protein sequence ID" value="KAL1282209.1"/>
    <property type="molecule type" value="Genomic_DNA"/>
</dbReference>
<organism evidence="3 4">
    <name type="scientific">Cirrhinus molitorella</name>
    <name type="common">mud carp</name>
    <dbReference type="NCBI Taxonomy" id="172907"/>
    <lineage>
        <taxon>Eukaryota</taxon>
        <taxon>Metazoa</taxon>
        <taxon>Chordata</taxon>
        <taxon>Craniata</taxon>
        <taxon>Vertebrata</taxon>
        <taxon>Euteleostomi</taxon>
        <taxon>Actinopterygii</taxon>
        <taxon>Neopterygii</taxon>
        <taxon>Teleostei</taxon>
        <taxon>Ostariophysi</taxon>
        <taxon>Cypriniformes</taxon>
        <taxon>Cyprinidae</taxon>
        <taxon>Labeoninae</taxon>
        <taxon>Labeonini</taxon>
        <taxon>Cirrhinus</taxon>
    </lineage>
</organism>
<gene>
    <name evidence="3" type="ORF">QQF64_001012</name>
</gene>
<proteinExistence type="predicted"/>
<reference evidence="3 4" key="1">
    <citation type="submission" date="2023-09" db="EMBL/GenBank/DDBJ databases">
        <authorList>
            <person name="Wang M."/>
        </authorList>
    </citation>
    <scope>NUCLEOTIDE SEQUENCE [LARGE SCALE GENOMIC DNA]</scope>
    <source>
        <strain evidence="3">GT-2023</strain>
        <tissue evidence="3">Liver</tissue>
    </source>
</reference>
<keyword evidence="2" id="KW-0812">Transmembrane</keyword>
<feature type="transmembrane region" description="Helical" evidence="2">
    <location>
        <begin position="69"/>
        <end position="92"/>
    </location>
</feature>
<evidence type="ECO:0000313" key="3">
    <source>
        <dbReference type="EMBL" id="KAL1282209.1"/>
    </source>
</evidence>
<sequence>MEDSGFYRCKKGDTSISHAINVTVTDNEEDKVSHNQSNTTDNKNNEFSPTLSNTMSTTVDDLNTAALQWLWYFVYICSGIVGLLFIVTFHAIRCHGE</sequence>
<feature type="region of interest" description="Disordered" evidence="1">
    <location>
        <begin position="26"/>
        <end position="50"/>
    </location>
</feature>
<evidence type="ECO:0000313" key="4">
    <source>
        <dbReference type="Proteomes" id="UP001558613"/>
    </source>
</evidence>
<dbReference type="InterPro" id="IPR039257">
    <property type="entry name" value="BTLA"/>
</dbReference>
<accession>A0ABR3NYU8</accession>
<keyword evidence="2" id="KW-1133">Transmembrane helix</keyword>
<comment type="caution">
    <text evidence="3">The sequence shown here is derived from an EMBL/GenBank/DDBJ whole genome shotgun (WGS) entry which is preliminary data.</text>
</comment>
<dbReference type="PANTHER" id="PTHR37996:SF1">
    <property type="entry name" value="B- AND T-LYMPHOCYTE ATTENUATOR"/>
    <property type="match status" value="1"/>
</dbReference>
<keyword evidence="4" id="KW-1185">Reference proteome</keyword>
<feature type="compositionally biased region" description="Polar residues" evidence="1">
    <location>
        <begin position="34"/>
        <end position="50"/>
    </location>
</feature>
<evidence type="ECO:0000256" key="1">
    <source>
        <dbReference type="SAM" id="MobiDB-lite"/>
    </source>
</evidence>
<dbReference type="Proteomes" id="UP001558613">
    <property type="component" value="Unassembled WGS sequence"/>
</dbReference>